<dbReference type="AlphaFoldDB" id="A0A9D2D7U7"/>
<dbReference type="SUPFAM" id="SSF56317">
    <property type="entry name" value="Carbon-nitrogen hydrolase"/>
    <property type="match status" value="1"/>
</dbReference>
<reference evidence="11" key="1">
    <citation type="journal article" date="2021" name="PeerJ">
        <title>Extensive microbial diversity within the chicken gut microbiome revealed by metagenomics and culture.</title>
        <authorList>
            <person name="Gilroy R."/>
            <person name="Ravi A."/>
            <person name="Getino M."/>
            <person name="Pursley I."/>
            <person name="Horton D.L."/>
            <person name="Alikhan N.F."/>
            <person name="Baker D."/>
            <person name="Gharbi K."/>
            <person name="Hall N."/>
            <person name="Watson M."/>
            <person name="Adriaenssens E.M."/>
            <person name="Foster-Nyarko E."/>
            <person name="Jarju S."/>
            <person name="Secka A."/>
            <person name="Antonio M."/>
            <person name="Oren A."/>
            <person name="Chaudhuri R.R."/>
            <person name="La Ragione R."/>
            <person name="Hildebrand F."/>
            <person name="Pallen M.J."/>
        </authorList>
    </citation>
    <scope>NUCLEOTIDE SEQUENCE</scope>
    <source>
        <strain evidence="11">CHK192-19661</strain>
    </source>
</reference>
<dbReference type="InterPro" id="IPR003694">
    <property type="entry name" value="NAD_synthase"/>
</dbReference>
<comment type="similarity">
    <text evidence="9">Belongs to the NAD synthetase family.</text>
</comment>
<feature type="binding site" evidence="7">
    <location>
        <position position="437"/>
    </location>
    <ligand>
        <name>deamido-NAD(+)</name>
        <dbReference type="ChEBI" id="CHEBI:58437"/>
        <note>ligand shared between two neighboring subunits</note>
    </ligand>
</feature>
<dbReference type="NCBIfam" id="TIGR00552">
    <property type="entry name" value="nadE"/>
    <property type="match status" value="1"/>
</dbReference>
<dbReference type="InterPro" id="IPR041856">
    <property type="entry name" value="NAD+_synth_C"/>
</dbReference>
<dbReference type="Pfam" id="PF02540">
    <property type="entry name" value="NAD_synthase"/>
    <property type="match status" value="1"/>
</dbReference>
<evidence type="ECO:0000256" key="6">
    <source>
        <dbReference type="ARBA" id="ARBA00023027"/>
    </source>
</evidence>
<dbReference type="Gene3D" id="1.10.10.1140">
    <property type="entry name" value="Glutamine-dependent NAD+ synthetase, C-terminal domain"/>
    <property type="match status" value="1"/>
</dbReference>
<evidence type="ECO:0000256" key="5">
    <source>
        <dbReference type="ARBA" id="ARBA00022840"/>
    </source>
</evidence>
<feature type="binding site" evidence="7">
    <location>
        <position position="121"/>
    </location>
    <ligand>
        <name>L-glutamine</name>
        <dbReference type="ChEBI" id="CHEBI:58359"/>
    </ligand>
</feature>
<feature type="binding site" evidence="7">
    <location>
        <position position="461"/>
    </location>
    <ligand>
        <name>ATP</name>
        <dbReference type="ChEBI" id="CHEBI:30616"/>
    </ligand>
</feature>
<dbReference type="InterPro" id="IPR003010">
    <property type="entry name" value="C-N_Hydrolase"/>
</dbReference>
<dbReference type="CDD" id="cd07570">
    <property type="entry name" value="GAT_Gln-NAD-synth"/>
    <property type="match status" value="1"/>
</dbReference>
<dbReference type="GO" id="GO:0005737">
    <property type="term" value="C:cytoplasm"/>
    <property type="evidence" value="ECO:0007669"/>
    <property type="project" value="InterPro"/>
</dbReference>
<feature type="active site" description="For glutaminase activity" evidence="7">
    <location>
        <position position="115"/>
    </location>
</feature>
<dbReference type="EMBL" id="DXCF01000033">
    <property type="protein sequence ID" value="HIZ10139.1"/>
    <property type="molecule type" value="Genomic_DNA"/>
</dbReference>
<dbReference type="GO" id="GO:0003952">
    <property type="term" value="F:NAD+ synthase (glutamine-hydrolyzing) activity"/>
    <property type="evidence" value="ECO:0007669"/>
    <property type="project" value="UniProtKB-UniRule"/>
</dbReference>
<dbReference type="GO" id="GO:0009435">
    <property type="term" value="P:NAD+ biosynthetic process"/>
    <property type="evidence" value="ECO:0007669"/>
    <property type="project" value="UniProtKB-UniRule"/>
</dbReference>
<feature type="binding site" evidence="7">
    <location>
        <position position="466"/>
    </location>
    <ligand>
        <name>deamido-NAD(+)</name>
        <dbReference type="ChEBI" id="CHEBI:58437"/>
        <note>ligand shared between two neighboring subunits</note>
    </ligand>
</feature>
<keyword evidence="6 7" id="KW-0520">NAD</keyword>
<dbReference type="InterPro" id="IPR014445">
    <property type="entry name" value="Gln-dep_NAD_synthase"/>
</dbReference>
<evidence type="ECO:0000256" key="3">
    <source>
        <dbReference type="ARBA" id="ARBA00022598"/>
    </source>
</evidence>
<evidence type="ECO:0000256" key="1">
    <source>
        <dbReference type="ARBA" id="ARBA00005188"/>
    </source>
</evidence>
<evidence type="ECO:0000256" key="7">
    <source>
        <dbReference type="HAMAP-Rule" id="MF_02090"/>
    </source>
</evidence>
<evidence type="ECO:0000256" key="9">
    <source>
        <dbReference type="RuleBase" id="RU003811"/>
    </source>
</evidence>
<comment type="pathway">
    <text evidence="1 7 8">Cofactor biosynthesis; NAD(+) biosynthesis; NAD(+) from deamido-NAD(+) (L-Gln route): step 1/1.</text>
</comment>
<dbReference type="GO" id="GO:0005524">
    <property type="term" value="F:ATP binding"/>
    <property type="evidence" value="ECO:0007669"/>
    <property type="project" value="UniProtKB-UniRule"/>
</dbReference>
<dbReference type="PIRSF" id="PIRSF006630">
    <property type="entry name" value="NADS_GAT"/>
    <property type="match status" value="1"/>
</dbReference>
<dbReference type="GO" id="GO:0004359">
    <property type="term" value="F:glutaminase activity"/>
    <property type="evidence" value="ECO:0007669"/>
    <property type="project" value="InterPro"/>
</dbReference>
<keyword evidence="3 7" id="KW-0436">Ligase</keyword>
<keyword evidence="5 7" id="KW-0067">ATP-binding</keyword>
<dbReference type="InterPro" id="IPR036526">
    <property type="entry name" value="C-N_Hydrolase_sf"/>
</dbReference>
<dbReference type="PROSITE" id="PS50263">
    <property type="entry name" value="CN_HYDROLASE"/>
    <property type="match status" value="1"/>
</dbReference>
<evidence type="ECO:0000313" key="11">
    <source>
        <dbReference type="EMBL" id="HIZ10139.1"/>
    </source>
</evidence>
<comment type="function">
    <text evidence="7">Catalyzes the ATP-dependent amidation of deamido-NAD to form NAD. Uses L-glutamine as a nitrogen source.</text>
</comment>
<feature type="binding site" evidence="7">
    <location>
        <position position="197"/>
    </location>
    <ligand>
        <name>L-glutamine</name>
        <dbReference type="ChEBI" id="CHEBI:58359"/>
    </ligand>
</feature>
<feature type="active site" description="Proton acceptor; for glutaminase activity" evidence="7">
    <location>
        <position position="46"/>
    </location>
</feature>
<keyword evidence="4 7" id="KW-0547">Nucleotide-binding</keyword>
<feature type="binding site" evidence="7">
    <location>
        <begin position="471"/>
        <end position="474"/>
    </location>
    <ligand>
        <name>deamido-NAD(+)</name>
        <dbReference type="ChEBI" id="CHEBI:58437"/>
        <note>ligand shared between two neighboring subunits</note>
    </ligand>
</feature>
<dbReference type="Pfam" id="PF00795">
    <property type="entry name" value="CN_hydrolase"/>
    <property type="match status" value="1"/>
</dbReference>
<organism evidence="11 12">
    <name type="scientific">Candidatus Borkfalkia avicola</name>
    <dbReference type="NCBI Taxonomy" id="2838503"/>
    <lineage>
        <taxon>Bacteria</taxon>
        <taxon>Bacillati</taxon>
        <taxon>Bacillota</taxon>
        <taxon>Clostridia</taxon>
        <taxon>Christensenellales</taxon>
        <taxon>Christensenellaceae</taxon>
        <taxon>Candidatus Borkfalkia</taxon>
    </lineage>
</organism>
<dbReference type="InterPro" id="IPR014729">
    <property type="entry name" value="Rossmann-like_a/b/a_fold"/>
</dbReference>
<dbReference type="NCBIfam" id="NF002730">
    <property type="entry name" value="PRK02628.1"/>
    <property type="match status" value="1"/>
</dbReference>
<evidence type="ECO:0000256" key="2">
    <source>
        <dbReference type="ARBA" id="ARBA00007145"/>
    </source>
</evidence>
<evidence type="ECO:0000256" key="4">
    <source>
        <dbReference type="ARBA" id="ARBA00022741"/>
    </source>
</evidence>
<accession>A0A9D2D7U7</accession>
<feature type="binding site" evidence="7">
    <location>
        <position position="203"/>
    </location>
    <ligand>
        <name>L-glutamine</name>
        <dbReference type="ChEBI" id="CHEBI:58359"/>
    </ligand>
</feature>
<comment type="caution">
    <text evidence="11">The sequence shown here is derived from an EMBL/GenBank/DDBJ whole genome shotgun (WGS) entry which is preliminary data.</text>
</comment>
<comment type="catalytic activity">
    <reaction evidence="7 8">
        <text>deamido-NAD(+) + L-glutamine + ATP + H2O = L-glutamate + AMP + diphosphate + NAD(+) + H(+)</text>
        <dbReference type="Rhea" id="RHEA:24384"/>
        <dbReference type="ChEBI" id="CHEBI:15377"/>
        <dbReference type="ChEBI" id="CHEBI:15378"/>
        <dbReference type="ChEBI" id="CHEBI:29985"/>
        <dbReference type="ChEBI" id="CHEBI:30616"/>
        <dbReference type="ChEBI" id="CHEBI:33019"/>
        <dbReference type="ChEBI" id="CHEBI:57540"/>
        <dbReference type="ChEBI" id="CHEBI:58359"/>
        <dbReference type="ChEBI" id="CHEBI:58437"/>
        <dbReference type="ChEBI" id="CHEBI:456215"/>
        <dbReference type="EC" id="6.3.5.1"/>
    </reaction>
</comment>
<dbReference type="PANTHER" id="PTHR23090">
    <property type="entry name" value="NH 3 /GLUTAMINE-DEPENDENT NAD + SYNTHETASE"/>
    <property type="match status" value="1"/>
</dbReference>
<dbReference type="SUPFAM" id="SSF52402">
    <property type="entry name" value="Adenine nucleotide alpha hydrolases-like"/>
    <property type="match status" value="1"/>
</dbReference>
<evidence type="ECO:0000313" key="12">
    <source>
        <dbReference type="Proteomes" id="UP000824025"/>
    </source>
</evidence>
<dbReference type="GO" id="GO:0008795">
    <property type="term" value="F:NAD+ synthase activity"/>
    <property type="evidence" value="ECO:0007669"/>
    <property type="project" value="UniProtKB-UniRule"/>
</dbReference>
<proteinExistence type="inferred from homology"/>
<name>A0A9D2D7U7_9FIRM</name>
<dbReference type="EC" id="6.3.5.1" evidence="7 8"/>
<reference evidence="11" key="2">
    <citation type="submission" date="2021-04" db="EMBL/GenBank/DDBJ databases">
        <authorList>
            <person name="Gilroy R."/>
        </authorList>
    </citation>
    <scope>NUCLEOTIDE SEQUENCE</scope>
    <source>
        <strain evidence="11">CHK192-19661</strain>
    </source>
</reference>
<comment type="similarity">
    <text evidence="2 7 8">In the C-terminal section; belongs to the NAD synthetase family.</text>
</comment>
<dbReference type="Gene3D" id="3.60.110.10">
    <property type="entry name" value="Carbon-nitrogen hydrolase"/>
    <property type="match status" value="1"/>
</dbReference>
<evidence type="ECO:0000259" key="10">
    <source>
        <dbReference type="PROSITE" id="PS50263"/>
    </source>
</evidence>
<dbReference type="PANTHER" id="PTHR23090:SF9">
    <property type="entry name" value="GLUTAMINE-DEPENDENT NAD(+) SYNTHETASE"/>
    <property type="match status" value="1"/>
</dbReference>
<dbReference type="CDD" id="cd00553">
    <property type="entry name" value="NAD_synthase"/>
    <property type="match status" value="1"/>
</dbReference>
<sequence length="637" mass="69079">MKYGFVKVAAATPSIRVADTRHNAAAVIARLREAADAGAELVVFPELCLCGYTCGDLFGQDVLLEGALDALREVARATLGMRLLAFVGVPFRFGGVLYNCAAVVGEGKVLALIPKRHLPNYAEFYEKRNFQPYTGENTRIPLNGQQVPFGTKLILRCASDPDFTVAAELCEDLWVPSPPSVSHALAGANIIVNLSASDETAGKAEYRRLLVRAQSAKTVCGYVYADAGEGESSTDMVFSGHNMICENGTLLAESMPFGSGFALSEIDVGRLAFERRRINTFYDASDLGGYETVTFAGGSESCALTRPVSATPFVPEGEDAIGERAERILAMQVAGLRTRLSHLGDPCAVIGISGGLDSALALLVAARAFDALGKDRKGIVAVTMPCFGTTGRTYNNSLRLMQALGVTARTVPIADTVRSHFKDIGHDESVRNAAYENAQARVRTLVLMDIANDVGGIVVGTGDLSELALGWATYNGDHMSMYGVNASVPKTLVKYLIRSEAKRLGGEAEKVLRDILDTEISPELLPPEEGKIAQKTEELVGPYELHDFFLYYAIRWGFSPSKVYFLAKYAFAGRYEDGTVKKWLVSFYRRFFSQQFKRSCLPDGVKVGSVTLSPRGDWRMPSDAVADLWLQEAEGLK</sequence>
<dbReference type="Gene3D" id="3.40.50.620">
    <property type="entry name" value="HUPs"/>
    <property type="match status" value="1"/>
</dbReference>
<feature type="domain" description="CN hydrolase" evidence="10">
    <location>
        <begin position="6"/>
        <end position="268"/>
    </location>
</feature>
<dbReference type="Proteomes" id="UP000824025">
    <property type="component" value="Unassembled WGS sequence"/>
</dbReference>
<protein>
    <recommendedName>
        <fullName evidence="7 8">Glutamine-dependent NAD(+) synthetase</fullName>
        <ecNumber evidence="7 8">6.3.5.1</ecNumber>
    </recommendedName>
    <alternativeName>
        <fullName evidence="7 8">NAD(+) synthase [glutamine-hydrolyzing]</fullName>
    </alternativeName>
</protein>
<evidence type="ECO:0000256" key="8">
    <source>
        <dbReference type="PIRNR" id="PIRNR006630"/>
    </source>
</evidence>
<feature type="binding site" evidence="7">
    <location>
        <position position="597"/>
    </location>
    <ligand>
        <name>deamido-NAD(+)</name>
        <dbReference type="ChEBI" id="CHEBI:58437"/>
        <note>ligand shared between two neighboring subunits</note>
    </ligand>
</feature>
<feature type="active site" description="Nucleophile; for glutaminase activity" evidence="7">
    <location>
        <position position="170"/>
    </location>
</feature>
<dbReference type="HAMAP" id="MF_02090">
    <property type="entry name" value="NadE_glutamine_dep"/>
    <property type="match status" value="1"/>
</dbReference>
<feature type="binding site" evidence="7">
    <location>
        <begin position="351"/>
        <end position="358"/>
    </location>
    <ligand>
        <name>ATP</name>
        <dbReference type="ChEBI" id="CHEBI:30616"/>
    </ligand>
</feature>
<dbReference type="InterPro" id="IPR022310">
    <property type="entry name" value="NAD/GMP_synthase"/>
</dbReference>
<gene>
    <name evidence="7" type="primary">nadE</name>
    <name evidence="11" type="ORF">H9726_06595</name>
</gene>